<dbReference type="GO" id="GO:0003676">
    <property type="term" value="F:nucleic acid binding"/>
    <property type="evidence" value="ECO:0007669"/>
    <property type="project" value="InterPro"/>
</dbReference>
<dbReference type="AlphaFoldDB" id="A0A166LI07"/>
<dbReference type="Gene3D" id="3.30.420.10">
    <property type="entry name" value="Ribonuclease H-like superfamily/Ribonuclease H"/>
    <property type="match status" value="1"/>
</dbReference>
<dbReference type="OrthoDB" id="2266637at2759"/>
<keyword evidence="3" id="KW-1185">Reference proteome</keyword>
<proteinExistence type="predicted"/>
<feature type="domain" description="Tc1-like transposase DDE" evidence="1">
    <location>
        <begin position="2"/>
        <end position="34"/>
    </location>
</feature>
<dbReference type="Pfam" id="PF13358">
    <property type="entry name" value="DDE_3"/>
    <property type="match status" value="1"/>
</dbReference>
<protein>
    <recommendedName>
        <fullName evidence="1">Tc1-like transposase DDE domain-containing protein</fullName>
    </recommendedName>
</protein>
<gene>
    <name evidence="2" type="ORF">FIBSPDRAFT_737944</name>
</gene>
<dbReference type="STRING" id="436010.A0A166LI07"/>
<dbReference type="InterPro" id="IPR038717">
    <property type="entry name" value="Tc1-like_DDE_dom"/>
</dbReference>
<evidence type="ECO:0000259" key="1">
    <source>
        <dbReference type="Pfam" id="PF13358"/>
    </source>
</evidence>
<evidence type="ECO:0000313" key="3">
    <source>
        <dbReference type="Proteomes" id="UP000076532"/>
    </source>
</evidence>
<name>A0A166LI07_9AGAM</name>
<dbReference type="InterPro" id="IPR036397">
    <property type="entry name" value="RNaseH_sf"/>
</dbReference>
<organism evidence="2 3">
    <name type="scientific">Athelia psychrophila</name>
    <dbReference type="NCBI Taxonomy" id="1759441"/>
    <lineage>
        <taxon>Eukaryota</taxon>
        <taxon>Fungi</taxon>
        <taxon>Dikarya</taxon>
        <taxon>Basidiomycota</taxon>
        <taxon>Agaricomycotina</taxon>
        <taxon>Agaricomycetes</taxon>
        <taxon>Agaricomycetidae</taxon>
        <taxon>Atheliales</taxon>
        <taxon>Atheliaceae</taxon>
        <taxon>Athelia</taxon>
    </lineage>
</organism>
<dbReference type="EMBL" id="KV417535">
    <property type="protein sequence ID" value="KZP22977.1"/>
    <property type="molecule type" value="Genomic_DNA"/>
</dbReference>
<reference evidence="2 3" key="1">
    <citation type="journal article" date="2016" name="Mol. Biol. Evol.">
        <title>Comparative Genomics of Early-Diverging Mushroom-Forming Fungi Provides Insights into the Origins of Lignocellulose Decay Capabilities.</title>
        <authorList>
            <person name="Nagy L.G."/>
            <person name="Riley R."/>
            <person name="Tritt A."/>
            <person name="Adam C."/>
            <person name="Daum C."/>
            <person name="Floudas D."/>
            <person name="Sun H."/>
            <person name="Yadav J.S."/>
            <person name="Pangilinan J."/>
            <person name="Larsson K.H."/>
            <person name="Matsuura K."/>
            <person name="Barry K."/>
            <person name="Labutti K."/>
            <person name="Kuo R."/>
            <person name="Ohm R.A."/>
            <person name="Bhattacharya S.S."/>
            <person name="Shirouzu T."/>
            <person name="Yoshinaga Y."/>
            <person name="Martin F.M."/>
            <person name="Grigoriev I.V."/>
            <person name="Hibbett D.S."/>
        </authorList>
    </citation>
    <scope>NUCLEOTIDE SEQUENCE [LARGE SCALE GENOMIC DNA]</scope>
    <source>
        <strain evidence="2 3">CBS 109695</strain>
    </source>
</reference>
<accession>A0A166LI07</accession>
<dbReference type="Proteomes" id="UP000076532">
    <property type="component" value="Unassembled WGS sequence"/>
</dbReference>
<evidence type="ECO:0000313" key="2">
    <source>
        <dbReference type="EMBL" id="KZP22977.1"/>
    </source>
</evidence>
<sequence>MRVFYLPPYSPDFNPIEEGFSAMKAWIRSNRDYVRAEMTGELTCDPYTMLWEAVFSSITAAKAEGWFRDCGYIV</sequence>